<evidence type="ECO:0000256" key="5">
    <source>
        <dbReference type="ARBA" id="ARBA00022692"/>
    </source>
</evidence>
<dbReference type="InterPro" id="IPR050640">
    <property type="entry name" value="Bact_2-comp_sensor_kinase"/>
</dbReference>
<dbReference type="AlphaFoldDB" id="A0A1M7Y424"/>
<feature type="transmembrane region" description="Helical" evidence="9">
    <location>
        <begin position="302"/>
        <end position="322"/>
    </location>
</feature>
<dbReference type="PROSITE" id="PS50885">
    <property type="entry name" value="HAMP"/>
    <property type="match status" value="1"/>
</dbReference>
<proteinExistence type="predicted"/>
<dbReference type="InterPro" id="IPR010559">
    <property type="entry name" value="Sig_transdc_His_kin_internal"/>
</dbReference>
<evidence type="ECO:0000256" key="7">
    <source>
        <dbReference type="ARBA" id="ARBA00022989"/>
    </source>
</evidence>
<dbReference type="SUPFAM" id="SSF55874">
    <property type="entry name" value="ATPase domain of HSP90 chaperone/DNA topoisomerase II/histidine kinase"/>
    <property type="match status" value="1"/>
</dbReference>
<dbReference type="GO" id="GO:0005886">
    <property type="term" value="C:plasma membrane"/>
    <property type="evidence" value="ECO:0007669"/>
    <property type="project" value="UniProtKB-SubCell"/>
</dbReference>
<name>A0A1M7Y424_9FIRM</name>
<accession>A0A1M7Y424</accession>
<evidence type="ECO:0000256" key="2">
    <source>
        <dbReference type="ARBA" id="ARBA00022475"/>
    </source>
</evidence>
<evidence type="ECO:0000256" key="1">
    <source>
        <dbReference type="ARBA" id="ARBA00004651"/>
    </source>
</evidence>
<dbReference type="InterPro" id="IPR003594">
    <property type="entry name" value="HATPase_dom"/>
</dbReference>
<dbReference type="Gene3D" id="6.10.340.10">
    <property type="match status" value="1"/>
</dbReference>
<evidence type="ECO:0000259" key="10">
    <source>
        <dbReference type="PROSITE" id="PS50885"/>
    </source>
</evidence>
<dbReference type="Pfam" id="PF02743">
    <property type="entry name" value="dCache_1"/>
    <property type="match status" value="1"/>
</dbReference>
<dbReference type="Pfam" id="PF00672">
    <property type="entry name" value="HAMP"/>
    <property type="match status" value="1"/>
</dbReference>
<dbReference type="CDD" id="cd06225">
    <property type="entry name" value="HAMP"/>
    <property type="match status" value="1"/>
</dbReference>
<feature type="domain" description="HAMP" evidence="10">
    <location>
        <begin position="323"/>
        <end position="375"/>
    </location>
</feature>
<evidence type="ECO:0000256" key="9">
    <source>
        <dbReference type="SAM" id="Phobius"/>
    </source>
</evidence>
<dbReference type="PANTHER" id="PTHR34220">
    <property type="entry name" value="SENSOR HISTIDINE KINASE YPDA"/>
    <property type="match status" value="1"/>
</dbReference>
<evidence type="ECO:0000256" key="6">
    <source>
        <dbReference type="ARBA" id="ARBA00022777"/>
    </source>
</evidence>
<dbReference type="PANTHER" id="PTHR34220:SF9">
    <property type="entry name" value="SIGNAL TRANSDUCTION HISTIDINE KINASE INTERNAL REGION DOMAIN-CONTAINING PROTEIN"/>
    <property type="match status" value="1"/>
</dbReference>
<dbReference type="Pfam" id="PF02518">
    <property type="entry name" value="HATPase_c"/>
    <property type="match status" value="1"/>
</dbReference>
<gene>
    <name evidence="11" type="ORF">SAMN02745217_01361</name>
</gene>
<protein>
    <submittedName>
        <fullName evidence="11">Two-component system, sensor histidine kinase YesM</fullName>
    </submittedName>
</protein>
<keyword evidence="3" id="KW-0597">Phosphoprotein</keyword>
<keyword evidence="6 11" id="KW-0418">Kinase</keyword>
<evidence type="ECO:0000256" key="3">
    <source>
        <dbReference type="ARBA" id="ARBA00022553"/>
    </source>
</evidence>
<keyword evidence="2" id="KW-1003">Cell membrane</keyword>
<keyword evidence="8 9" id="KW-0472">Membrane</keyword>
<dbReference type="Gene3D" id="3.30.450.20">
    <property type="entry name" value="PAS domain"/>
    <property type="match status" value="1"/>
</dbReference>
<feature type="transmembrane region" description="Helical" evidence="9">
    <location>
        <begin position="20"/>
        <end position="41"/>
    </location>
</feature>
<dbReference type="Pfam" id="PF06580">
    <property type="entry name" value="His_kinase"/>
    <property type="match status" value="1"/>
</dbReference>
<dbReference type="Proteomes" id="UP000184612">
    <property type="component" value="Unassembled WGS sequence"/>
</dbReference>
<dbReference type="InterPro" id="IPR033479">
    <property type="entry name" value="dCache_1"/>
</dbReference>
<dbReference type="STRING" id="1121345.SAMN02745217_01361"/>
<keyword evidence="12" id="KW-1185">Reference proteome</keyword>
<dbReference type="RefSeq" id="WP_073588093.1">
    <property type="nucleotide sequence ID" value="NZ_FRFD01000004.1"/>
</dbReference>
<evidence type="ECO:0000313" key="11">
    <source>
        <dbReference type="EMBL" id="SHO47001.1"/>
    </source>
</evidence>
<keyword evidence="4" id="KW-0808">Transferase</keyword>
<dbReference type="InterPro" id="IPR003660">
    <property type="entry name" value="HAMP_dom"/>
</dbReference>
<evidence type="ECO:0000256" key="8">
    <source>
        <dbReference type="ARBA" id="ARBA00023136"/>
    </source>
</evidence>
<dbReference type="EMBL" id="FRFD01000004">
    <property type="protein sequence ID" value="SHO47001.1"/>
    <property type="molecule type" value="Genomic_DNA"/>
</dbReference>
<dbReference type="SMART" id="SM00304">
    <property type="entry name" value="HAMP"/>
    <property type="match status" value="1"/>
</dbReference>
<evidence type="ECO:0000313" key="12">
    <source>
        <dbReference type="Proteomes" id="UP000184612"/>
    </source>
</evidence>
<organism evidence="11 12">
    <name type="scientific">Anaerocolumna xylanovorans DSM 12503</name>
    <dbReference type="NCBI Taxonomy" id="1121345"/>
    <lineage>
        <taxon>Bacteria</taxon>
        <taxon>Bacillati</taxon>
        <taxon>Bacillota</taxon>
        <taxon>Clostridia</taxon>
        <taxon>Lachnospirales</taxon>
        <taxon>Lachnospiraceae</taxon>
        <taxon>Anaerocolumna</taxon>
    </lineage>
</organism>
<dbReference type="OrthoDB" id="9809348at2"/>
<sequence length="607" mass="70461">MKKFHLVTYRDWSFKKKLLVIISALLTAIVIFISFFSYILYSDNFTRQTVNQTQEIIEQVAINVDTYLDELFRLNLSPYYNDTIMEELEDEYNTHSFDLYRKRSIENFLASVMILPRSEILRVYILTDNYLYSYTRTPYDMGDYNNYKDTDWYKQAIKSSTPVFVPNHPEKIYGDKPTRIFSIAQRIRSKEDNSKVLAVIKVDANYSGIKTICDKVQLKEKGSLFILDANKNIVYENNKLEQKDLIDNLNFSEYKNDGSYPQTIDSKKYLINVATLKTTGFKVIAVNSYEELTRTARMIRNLIILLAFICLLLAVMALFLFVQRFLKPLFKIVHLMKQVQEGNLSVQVEIENNDEIGYLADSFNHMIRQIREILDRNTQLVKEIYESRYLQKEAQYNILCSQIKPHFLYNTLNTISLLIKCRDYNGAILSIEKLSFFLRGIMNTDKIIPLSAELDIVDSYLGIQQARFGDNLSYLIDISGQFKTFMLPALTLQPIVENAVIHGCEEKRGKSFIHIYSTSDADCLRIHVTDNGAGIEENTLKELLQKLSPEYMSKEEVKENTSLPESIGLINVNKRIKLKYGEEYGLDIVSFPLEGTHVTINLPYPEK</sequence>
<dbReference type="GO" id="GO:0000155">
    <property type="term" value="F:phosphorelay sensor kinase activity"/>
    <property type="evidence" value="ECO:0007669"/>
    <property type="project" value="InterPro"/>
</dbReference>
<comment type="subcellular location">
    <subcellularLocation>
        <location evidence="1">Cell membrane</location>
        <topology evidence="1">Multi-pass membrane protein</topology>
    </subcellularLocation>
</comment>
<keyword evidence="5 9" id="KW-0812">Transmembrane</keyword>
<keyword evidence="7 9" id="KW-1133">Transmembrane helix</keyword>
<reference evidence="11 12" key="1">
    <citation type="submission" date="2016-12" db="EMBL/GenBank/DDBJ databases">
        <authorList>
            <person name="Song W.-J."/>
            <person name="Kurnit D.M."/>
        </authorList>
    </citation>
    <scope>NUCLEOTIDE SEQUENCE [LARGE SCALE GENOMIC DNA]</scope>
    <source>
        <strain evidence="11 12">DSM 12503</strain>
    </source>
</reference>
<evidence type="ECO:0000256" key="4">
    <source>
        <dbReference type="ARBA" id="ARBA00022679"/>
    </source>
</evidence>
<dbReference type="SUPFAM" id="SSF158472">
    <property type="entry name" value="HAMP domain-like"/>
    <property type="match status" value="1"/>
</dbReference>
<dbReference type="Gene3D" id="3.30.565.10">
    <property type="entry name" value="Histidine kinase-like ATPase, C-terminal domain"/>
    <property type="match status" value="1"/>
</dbReference>
<dbReference type="InterPro" id="IPR036890">
    <property type="entry name" value="HATPase_C_sf"/>
</dbReference>